<keyword evidence="1" id="KW-0732">Signal</keyword>
<feature type="chain" id="PRO_5012780631" evidence="1">
    <location>
        <begin position="33"/>
        <end position="74"/>
    </location>
</feature>
<protein>
    <submittedName>
        <fullName evidence="2">Uncharacterized protein</fullName>
    </submittedName>
</protein>
<dbReference type="EMBL" id="MAAX01000029">
    <property type="protein sequence ID" value="OUS20080.1"/>
    <property type="molecule type" value="Genomic_DNA"/>
</dbReference>
<dbReference type="Proteomes" id="UP000196102">
    <property type="component" value="Unassembled WGS sequence"/>
</dbReference>
<evidence type="ECO:0000256" key="1">
    <source>
        <dbReference type="SAM" id="SignalP"/>
    </source>
</evidence>
<comment type="caution">
    <text evidence="2">The sequence shown here is derived from an EMBL/GenBank/DDBJ whole genome shotgun (WGS) entry which is preliminary data.</text>
</comment>
<accession>A0A1Z8BC29</accession>
<evidence type="ECO:0000313" key="2">
    <source>
        <dbReference type="EMBL" id="OUS20080.1"/>
    </source>
</evidence>
<feature type="signal peptide" evidence="1">
    <location>
        <begin position="1"/>
        <end position="32"/>
    </location>
</feature>
<name>A0A1Z8BC29_9FLAO</name>
<sequence length="74" mass="8346">MKKKSKLNFIYINKKKTLTGLFLFFTCLVLNAQISGTAVNELKEPVAFATVILKTAQDSSITDTRFKFTVKINN</sequence>
<evidence type="ECO:0000313" key="3">
    <source>
        <dbReference type="Proteomes" id="UP000196102"/>
    </source>
</evidence>
<reference evidence="2 3" key="1">
    <citation type="journal article" date="2017" name="Proc. Natl. Acad. Sci. U.S.A.">
        <title>Simulation of Deepwater Horizon oil plume reveals substrate specialization within a complex community of hydrocarbon-degraders.</title>
        <authorList>
            <person name="Hu P."/>
            <person name="Dubinsky E.A."/>
            <person name="Probst A.J."/>
            <person name="Wang J."/>
            <person name="Sieber C.M.K."/>
            <person name="Tom L.M."/>
            <person name="Gardinali P."/>
            <person name="Banfield J.F."/>
            <person name="Atlas R.M."/>
            <person name="Andersen G.L."/>
        </authorList>
    </citation>
    <scope>NUCLEOTIDE SEQUENCE [LARGE SCALE GENOMIC DNA]</scope>
    <source>
        <strain evidence="2">35_9_T64</strain>
    </source>
</reference>
<dbReference type="RefSeq" id="WP_303685678.1">
    <property type="nucleotide sequence ID" value="NZ_CAJXYO010000024.1"/>
</dbReference>
<gene>
    <name evidence="2" type="ORF">A9Q93_01835</name>
</gene>
<organism evidence="2 3">
    <name type="scientific">Nonlabens dokdonensis</name>
    <dbReference type="NCBI Taxonomy" id="328515"/>
    <lineage>
        <taxon>Bacteria</taxon>
        <taxon>Pseudomonadati</taxon>
        <taxon>Bacteroidota</taxon>
        <taxon>Flavobacteriia</taxon>
        <taxon>Flavobacteriales</taxon>
        <taxon>Flavobacteriaceae</taxon>
        <taxon>Nonlabens</taxon>
    </lineage>
</organism>
<dbReference type="AlphaFoldDB" id="A0A1Z8BC29"/>
<proteinExistence type="predicted"/>